<proteinExistence type="predicted"/>
<gene>
    <name evidence="6" type="ORF">GBAR_LOCUS29992</name>
</gene>
<protein>
    <recommendedName>
        <fullName evidence="5">Calx-beta domain-containing protein</fullName>
    </recommendedName>
</protein>
<name>A0AA35TWI4_GEOBA</name>
<dbReference type="InterPro" id="IPR003644">
    <property type="entry name" value="Calx_beta"/>
</dbReference>
<dbReference type="EMBL" id="CASHTH010004230">
    <property type="protein sequence ID" value="CAI8054961.1"/>
    <property type="molecule type" value="Genomic_DNA"/>
</dbReference>
<evidence type="ECO:0000313" key="7">
    <source>
        <dbReference type="Proteomes" id="UP001174909"/>
    </source>
</evidence>
<dbReference type="PANTHER" id="PTHR11878:SF65">
    <property type="entry name" value="NA_CA-EXCHANGE PROTEIN, ISOFORM G"/>
    <property type="match status" value="1"/>
</dbReference>
<dbReference type="Gene3D" id="2.60.40.2030">
    <property type="match status" value="1"/>
</dbReference>
<evidence type="ECO:0000256" key="1">
    <source>
        <dbReference type="ARBA" id="ARBA00022729"/>
    </source>
</evidence>
<keyword evidence="2" id="KW-0677">Repeat</keyword>
<accession>A0AA35TWI4</accession>
<evidence type="ECO:0000313" key="6">
    <source>
        <dbReference type="EMBL" id="CAI8054961.1"/>
    </source>
</evidence>
<dbReference type="GO" id="GO:0007154">
    <property type="term" value="P:cell communication"/>
    <property type="evidence" value="ECO:0007669"/>
    <property type="project" value="InterPro"/>
</dbReference>
<evidence type="ECO:0000256" key="3">
    <source>
        <dbReference type="ARBA" id="ARBA00022837"/>
    </source>
</evidence>
<dbReference type="PANTHER" id="PTHR11878">
    <property type="entry name" value="SODIUM/CALCIUM EXCHANGER"/>
    <property type="match status" value="1"/>
</dbReference>
<keyword evidence="4" id="KW-0406">Ion transport</keyword>
<dbReference type="GO" id="GO:0016020">
    <property type="term" value="C:membrane"/>
    <property type="evidence" value="ECO:0007669"/>
    <property type="project" value="InterPro"/>
</dbReference>
<dbReference type="AlphaFoldDB" id="A0AA35TWI4"/>
<dbReference type="Proteomes" id="UP001174909">
    <property type="component" value="Unassembled WGS sequence"/>
</dbReference>
<feature type="non-terminal residue" evidence="6">
    <location>
        <position position="254"/>
    </location>
</feature>
<keyword evidence="4" id="KW-0813">Transport</keyword>
<dbReference type="Pfam" id="PF03160">
    <property type="entry name" value="Calx-beta"/>
    <property type="match status" value="1"/>
</dbReference>
<dbReference type="InterPro" id="IPR051171">
    <property type="entry name" value="CaCA"/>
</dbReference>
<evidence type="ECO:0000256" key="2">
    <source>
        <dbReference type="ARBA" id="ARBA00022737"/>
    </source>
</evidence>
<reference evidence="6" key="1">
    <citation type="submission" date="2023-03" db="EMBL/GenBank/DDBJ databases">
        <authorList>
            <person name="Steffen K."/>
            <person name="Cardenas P."/>
        </authorList>
    </citation>
    <scope>NUCLEOTIDE SEQUENCE</scope>
</reference>
<keyword evidence="3" id="KW-0106">Calcium</keyword>
<comment type="caution">
    <text evidence="6">The sequence shown here is derived from an EMBL/GenBank/DDBJ whole genome shotgun (WGS) entry which is preliminary data.</text>
</comment>
<feature type="domain" description="Calx-beta" evidence="5">
    <location>
        <begin position="13"/>
        <end position="91"/>
    </location>
</feature>
<dbReference type="SUPFAM" id="SSF141072">
    <property type="entry name" value="CalX-like"/>
    <property type="match status" value="1"/>
</dbReference>
<dbReference type="InterPro" id="IPR038081">
    <property type="entry name" value="CalX-like_sf"/>
</dbReference>
<dbReference type="GO" id="GO:0030001">
    <property type="term" value="P:metal ion transport"/>
    <property type="evidence" value="ECO:0007669"/>
    <property type="project" value="TreeGrafter"/>
</dbReference>
<keyword evidence="7" id="KW-1185">Reference proteome</keyword>
<evidence type="ECO:0000256" key="4">
    <source>
        <dbReference type="ARBA" id="ARBA00023065"/>
    </source>
</evidence>
<sequence>AVGTTSSCPSSESFHVTLSTSDQTAESPADYVAVDQVLTFAACESQRCVNVSLANDLVSEPEETFSLSLTRSTRSHISFTSATGVVVITDDDDSPAGVSFLPVNATGVRISWSGSVHLPTSIHYTVSLSTTGIIMSQYNRVYPPGTTSDVVVLEDDITLTDEYVHNFTLHYITQNDDVPGTQTIASFTFDKKDFQIQFGPFHFCLDWGLEKTVRIEKQLQSYLIQILRKDCADCHGLTPSFLRPGLFLCHSNPT</sequence>
<evidence type="ECO:0000259" key="5">
    <source>
        <dbReference type="Pfam" id="PF03160"/>
    </source>
</evidence>
<keyword evidence="1" id="KW-0732">Signal</keyword>
<feature type="non-terminal residue" evidence="6">
    <location>
        <position position="1"/>
    </location>
</feature>
<organism evidence="6 7">
    <name type="scientific">Geodia barretti</name>
    <name type="common">Barrett's horny sponge</name>
    <dbReference type="NCBI Taxonomy" id="519541"/>
    <lineage>
        <taxon>Eukaryota</taxon>
        <taxon>Metazoa</taxon>
        <taxon>Porifera</taxon>
        <taxon>Demospongiae</taxon>
        <taxon>Heteroscleromorpha</taxon>
        <taxon>Tetractinellida</taxon>
        <taxon>Astrophorina</taxon>
        <taxon>Geodiidae</taxon>
        <taxon>Geodia</taxon>
    </lineage>
</organism>